<dbReference type="SUPFAM" id="SSF52833">
    <property type="entry name" value="Thioredoxin-like"/>
    <property type="match status" value="1"/>
</dbReference>
<dbReference type="Gene3D" id="1.20.1050.10">
    <property type="match status" value="1"/>
</dbReference>
<sequence length="223" mass="25746">MTLQLWGRPSSARTQKVMLALSELNLTYEFIKASATMGPQGSVSRGKTPYGIVNTTEYLEKNPNGTIPTISDEGFILWESNAIVQYLGMKYNPKLFYDANIETFASASRWMMWENNQLIPPMHDLAKHLYRLPENKRDEDVVRKSKEKLFLEFKKVEVQLSKTRFISGDQWCMGDIPMTIRCHRWNILAKPFADFPNLLRYYRQLSARPSFNTISAPELHTAG</sequence>
<dbReference type="SFLD" id="SFLDG00358">
    <property type="entry name" value="Main_(cytGST)"/>
    <property type="match status" value="1"/>
</dbReference>
<reference evidence="5" key="1">
    <citation type="journal article" date="2011" name="Environ. Microbiol.">
        <title>Time-series analyses of Monterey Bay coastal microbial picoplankton using a 'genome proxy' microarray.</title>
        <authorList>
            <person name="Rich V.I."/>
            <person name="Pham V.D."/>
            <person name="Eppley J."/>
            <person name="Shi Y."/>
            <person name="DeLong E.F."/>
        </authorList>
    </citation>
    <scope>NUCLEOTIDE SEQUENCE</scope>
</reference>
<dbReference type="Pfam" id="PF13417">
    <property type="entry name" value="GST_N_3"/>
    <property type="match status" value="1"/>
</dbReference>
<dbReference type="PROSITE" id="PS50405">
    <property type="entry name" value="GST_CTER"/>
    <property type="match status" value="1"/>
</dbReference>
<name>E0XTA5_9PROT</name>
<feature type="domain" description="GST N-terminal" evidence="3">
    <location>
        <begin position="1"/>
        <end position="95"/>
    </location>
</feature>
<dbReference type="Gene3D" id="3.40.30.10">
    <property type="entry name" value="Glutaredoxin"/>
    <property type="match status" value="1"/>
</dbReference>
<dbReference type="SUPFAM" id="SSF47616">
    <property type="entry name" value="GST C-terminal domain-like"/>
    <property type="match status" value="1"/>
</dbReference>
<dbReference type="InterPro" id="IPR036282">
    <property type="entry name" value="Glutathione-S-Trfase_C_sf"/>
</dbReference>
<organism evidence="5">
    <name type="scientific">uncultured alpha proteobacterium HF0130_20P23</name>
    <dbReference type="NCBI Taxonomy" id="710809"/>
    <lineage>
        <taxon>Bacteria</taxon>
        <taxon>Pseudomonadati</taxon>
        <taxon>Pseudomonadota</taxon>
        <taxon>Alphaproteobacteria</taxon>
        <taxon>environmental samples</taxon>
    </lineage>
</organism>
<evidence type="ECO:0000256" key="2">
    <source>
        <dbReference type="ARBA" id="ARBA00022679"/>
    </source>
</evidence>
<dbReference type="InterPro" id="IPR004046">
    <property type="entry name" value="GST_C"/>
</dbReference>
<dbReference type="Pfam" id="PF00043">
    <property type="entry name" value="GST_C"/>
    <property type="match status" value="1"/>
</dbReference>
<dbReference type="SFLD" id="SFLDS00019">
    <property type="entry name" value="Glutathione_Transferase_(cytos"/>
    <property type="match status" value="1"/>
</dbReference>
<protein>
    <submittedName>
        <fullName evidence="5">Glutathione s-transferase</fullName>
    </submittedName>
</protein>
<evidence type="ECO:0000256" key="1">
    <source>
        <dbReference type="ARBA" id="ARBA00007409"/>
    </source>
</evidence>
<evidence type="ECO:0000313" key="5">
    <source>
        <dbReference type="EMBL" id="ADI17646.1"/>
    </source>
</evidence>
<comment type="similarity">
    <text evidence="1">Belongs to the GST superfamily.</text>
</comment>
<dbReference type="AlphaFoldDB" id="E0XTA5"/>
<proteinExistence type="inferred from homology"/>
<dbReference type="InterPro" id="IPR010987">
    <property type="entry name" value="Glutathione-S-Trfase_C-like"/>
</dbReference>
<dbReference type="InterPro" id="IPR004045">
    <property type="entry name" value="Glutathione_S-Trfase_N"/>
</dbReference>
<evidence type="ECO:0000259" key="4">
    <source>
        <dbReference type="PROSITE" id="PS50405"/>
    </source>
</evidence>
<dbReference type="PANTHER" id="PTHR44051:SF19">
    <property type="entry name" value="DISULFIDE-BOND OXIDOREDUCTASE YFCG"/>
    <property type="match status" value="1"/>
</dbReference>
<dbReference type="EMBL" id="GU474870">
    <property type="protein sequence ID" value="ADI17646.1"/>
    <property type="molecule type" value="Genomic_DNA"/>
</dbReference>
<accession>E0XTA5</accession>
<dbReference type="PANTHER" id="PTHR44051">
    <property type="entry name" value="GLUTATHIONE S-TRANSFERASE-RELATED"/>
    <property type="match status" value="1"/>
</dbReference>
<dbReference type="PROSITE" id="PS50404">
    <property type="entry name" value="GST_NTER"/>
    <property type="match status" value="1"/>
</dbReference>
<keyword evidence="2 5" id="KW-0808">Transferase</keyword>
<dbReference type="InterPro" id="IPR040079">
    <property type="entry name" value="Glutathione_S-Trfase"/>
</dbReference>
<evidence type="ECO:0000259" key="3">
    <source>
        <dbReference type="PROSITE" id="PS50404"/>
    </source>
</evidence>
<feature type="domain" description="GST C-terminal" evidence="4">
    <location>
        <begin position="100"/>
        <end position="223"/>
    </location>
</feature>
<dbReference type="FunFam" id="3.40.30.10:FF:000039">
    <property type="entry name" value="Glutathione S-transferase domain"/>
    <property type="match status" value="1"/>
</dbReference>
<dbReference type="InterPro" id="IPR036249">
    <property type="entry name" value="Thioredoxin-like_sf"/>
</dbReference>
<dbReference type="GO" id="GO:0016740">
    <property type="term" value="F:transferase activity"/>
    <property type="evidence" value="ECO:0007669"/>
    <property type="project" value="UniProtKB-KW"/>
</dbReference>